<evidence type="ECO:0000313" key="1">
    <source>
        <dbReference type="EMBL" id="KAG8035457.1"/>
    </source>
</evidence>
<evidence type="ECO:0000313" key="2">
    <source>
        <dbReference type="Proteomes" id="UP000729913"/>
    </source>
</evidence>
<reference evidence="1" key="2">
    <citation type="submission" date="2021-04" db="EMBL/GenBank/DDBJ databases">
        <title>Genome-wide patterns of bracovirus chromosomal integration into multiple host tissues during parasitism.</title>
        <authorList>
            <person name="Chebbi M.A.C."/>
        </authorList>
    </citation>
    <scope>NUCLEOTIDE SEQUENCE</scope>
    <source>
        <tissue evidence="1">Whole body</tissue>
    </source>
</reference>
<name>A0A8J5QTY1_9HYME</name>
<accession>A0A8J5QTY1</accession>
<dbReference type="AlphaFoldDB" id="A0A8J5QTY1"/>
<organism evidence="1 2">
    <name type="scientific">Cotesia typhae</name>
    <dbReference type="NCBI Taxonomy" id="2053667"/>
    <lineage>
        <taxon>Eukaryota</taxon>
        <taxon>Metazoa</taxon>
        <taxon>Ecdysozoa</taxon>
        <taxon>Arthropoda</taxon>
        <taxon>Hexapoda</taxon>
        <taxon>Insecta</taxon>
        <taxon>Pterygota</taxon>
        <taxon>Neoptera</taxon>
        <taxon>Endopterygota</taxon>
        <taxon>Hymenoptera</taxon>
        <taxon>Apocrita</taxon>
        <taxon>Ichneumonoidea</taxon>
        <taxon>Braconidae</taxon>
        <taxon>Microgastrinae</taxon>
        <taxon>Cotesia</taxon>
    </lineage>
</organism>
<reference evidence="1" key="1">
    <citation type="submission" date="2020-03" db="EMBL/GenBank/DDBJ databases">
        <authorList>
            <person name="Chebbi M.A."/>
            <person name="Drezen J.M."/>
        </authorList>
    </citation>
    <scope>NUCLEOTIDE SEQUENCE</scope>
    <source>
        <tissue evidence="1">Whole body</tissue>
    </source>
</reference>
<dbReference type="OrthoDB" id="7701795at2759"/>
<dbReference type="Proteomes" id="UP000729913">
    <property type="component" value="Unassembled WGS sequence"/>
</dbReference>
<dbReference type="EMBL" id="JAAOIC020000060">
    <property type="protein sequence ID" value="KAG8035457.1"/>
    <property type="molecule type" value="Genomic_DNA"/>
</dbReference>
<sequence length="661" mass="74573">MMDCDLDFNKKLMAIKVEHDDVCYSEDADDVKPKLKFNNYAKCESKCFDVVDKWINKAIVKVPAGDNWHNIIQREIALLKVRYPFLTEKQLNGKALVKFGIPCFMGNIVRTGEKKVTGALAEELLKTREKKSRIPAPFKVVKKLNPLVKKLKSSSPPSKIENYLLTNSTDKKFSKMTSPMTIPSTPKKTLRLYGLCNPYYSDTKENSCPPTPKKRKIFDPETYSWIEINDSDQQTPTKKRKLTPMKSGTGKYLDSISQVGKKIKYPFSGLGEYDSVASPCSKSSPRSEGRWSQSSVRRELVEKLNKYPFAGLGECNEQVSSPCCEISPQPEEKWSQSSIRRELVEKLNKYPFAGLGECDDKHESQKEEILQDKSSLEIIQIQEISKIDDINISSPALTALTKYIPTQMSSQSQGNLTYDLSTPSPTIKDYVPTPMNSQSQRDSIIDIEVSPPSQSITSQDYFLPAGQKYREPVSLSEFNSVRRSFERLSFNESDPEIPSRGFSQCSSIESFPTPNLNRFFASLDHDYAKSDTQLLTPFLESPINSQAGPVERSDFKDDPLNLRNKPAVEIFTPPSQSSQFSLLPTPIFLKSFGENEFSDSSDSSPVKLLSNCCDELNEGWKKVPPSRIVPASTDLRKKLKTVSMKEIKEQVRGVINFLDSV</sequence>
<proteinExistence type="predicted"/>
<protein>
    <submittedName>
        <fullName evidence="1">Uncharacterized protein</fullName>
    </submittedName>
</protein>
<gene>
    <name evidence="1" type="ORF">G9C98_006903</name>
</gene>
<comment type="caution">
    <text evidence="1">The sequence shown here is derived from an EMBL/GenBank/DDBJ whole genome shotgun (WGS) entry which is preliminary data.</text>
</comment>
<keyword evidence="2" id="KW-1185">Reference proteome</keyword>